<evidence type="ECO:0000313" key="4">
    <source>
        <dbReference type="EMBL" id="SKB42310.1"/>
    </source>
</evidence>
<dbReference type="InterPro" id="IPR011723">
    <property type="entry name" value="Znf/thioredoxin_put"/>
</dbReference>
<name>A0A1T5B5Q9_9SPHN</name>
<dbReference type="NCBIfam" id="TIGR02098">
    <property type="entry name" value="MJ0042_CXXC"/>
    <property type="match status" value="1"/>
</dbReference>
<reference evidence="5" key="1">
    <citation type="submission" date="2017-02" db="EMBL/GenBank/DDBJ databases">
        <authorList>
            <person name="Varghese N."/>
            <person name="Submissions S."/>
        </authorList>
    </citation>
    <scope>NUCLEOTIDE SEQUENCE [LARGE SCALE GENOMIC DNA]</scope>
    <source>
        <strain evidence="5">R11H</strain>
    </source>
</reference>
<dbReference type="RefSeq" id="WP_079637746.1">
    <property type="nucleotide sequence ID" value="NZ_FUYP01000005.1"/>
</dbReference>
<feature type="compositionally biased region" description="Pro residues" evidence="1">
    <location>
        <begin position="76"/>
        <end position="87"/>
    </location>
</feature>
<evidence type="ECO:0000259" key="3">
    <source>
        <dbReference type="Pfam" id="PF13717"/>
    </source>
</evidence>
<dbReference type="Pfam" id="PF13717">
    <property type="entry name" value="Zn_ribbon_4"/>
    <property type="match status" value="1"/>
</dbReference>
<keyword evidence="2" id="KW-0812">Transmembrane</keyword>
<evidence type="ECO:0000256" key="1">
    <source>
        <dbReference type="SAM" id="MobiDB-lite"/>
    </source>
</evidence>
<dbReference type="Proteomes" id="UP000190044">
    <property type="component" value="Unassembled WGS sequence"/>
</dbReference>
<feature type="domain" description="Zinc finger/thioredoxin putative" evidence="3">
    <location>
        <begin position="1"/>
        <end position="36"/>
    </location>
</feature>
<feature type="compositionally biased region" description="Low complexity" evidence="1">
    <location>
        <begin position="105"/>
        <end position="121"/>
    </location>
</feature>
<feature type="compositionally biased region" description="Low complexity" evidence="1">
    <location>
        <begin position="42"/>
        <end position="52"/>
    </location>
</feature>
<sequence>MILACPSCHTRYVVPDTAIGPNGRTVRCANCRHSWFQEPAAAAPAVSPGPRAQDADAARSPSPSPDPVRGTDDGPSPAPVAPPPMPPAAEAIDEVVASPPPPPEAFAAAAEPASRPAPAFPSDEPLPFRRPRRNPAKRWTMIAASAAVLMVSATGALLYFGLPSWAQGLGLPGAIDEPDLVIELPPNQDHRELADGTIYFAASGVIINPTDREQRVPPILAELRDAQGTIVYSWTIKPPVRTLPPNEKVNFSEAKLDIPRRATQLTVSWALPKG</sequence>
<evidence type="ECO:0000256" key="2">
    <source>
        <dbReference type="SAM" id="Phobius"/>
    </source>
</evidence>
<gene>
    <name evidence="4" type="ORF">SAMN06295937_1005155</name>
</gene>
<organism evidence="4 5">
    <name type="scientific">Sphingopyxis flava</name>
    <dbReference type="NCBI Taxonomy" id="1507287"/>
    <lineage>
        <taxon>Bacteria</taxon>
        <taxon>Pseudomonadati</taxon>
        <taxon>Pseudomonadota</taxon>
        <taxon>Alphaproteobacteria</taxon>
        <taxon>Sphingomonadales</taxon>
        <taxon>Sphingomonadaceae</taxon>
        <taxon>Sphingopyxis</taxon>
    </lineage>
</organism>
<proteinExistence type="predicted"/>
<dbReference type="AlphaFoldDB" id="A0A1T5B5Q9"/>
<keyword evidence="5" id="KW-1185">Reference proteome</keyword>
<dbReference type="EMBL" id="FUYP01000005">
    <property type="protein sequence ID" value="SKB42310.1"/>
    <property type="molecule type" value="Genomic_DNA"/>
</dbReference>
<keyword evidence="2" id="KW-1133">Transmembrane helix</keyword>
<evidence type="ECO:0000313" key="5">
    <source>
        <dbReference type="Proteomes" id="UP000190044"/>
    </source>
</evidence>
<protein>
    <submittedName>
        <fullName evidence="4">MJ0042 family finger-like domain-containing protein</fullName>
    </submittedName>
</protein>
<feature type="transmembrane region" description="Helical" evidence="2">
    <location>
        <begin position="139"/>
        <end position="162"/>
    </location>
</feature>
<feature type="region of interest" description="Disordered" evidence="1">
    <location>
        <begin position="42"/>
        <end position="132"/>
    </location>
</feature>
<keyword evidence="2" id="KW-0472">Membrane</keyword>
<accession>A0A1T5B5Q9</accession>
<dbReference type="OrthoDB" id="7159357at2"/>